<accession>D8U728</accession>
<dbReference type="EMBL" id="GL378364">
    <property type="protein sequence ID" value="EFJ44356.1"/>
    <property type="molecule type" value="Genomic_DNA"/>
</dbReference>
<proteinExistence type="predicted"/>
<organism evidence="2">
    <name type="scientific">Volvox carteri f. nagariensis</name>
    <dbReference type="NCBI Taxonomy" id="3068"/>
    <lineage>
        <taxon>Eukaryota</taxon>
        <taxon>Viridiplantae</taxon>
        <taxon>Chlorophyta</taxon>
        <taxon>core chlorophytes</taxon>
        <taxon>Chlorophyceae</taxon>
        <taxon>CS clade</taxon>
        <taxon>Chlamydomonadales</taxon>
        <taxon>Volvocaceae</taxon>
        <taxon>Volvox</taxon>
    </lineage>
</organism>
<dbReference type="KEGG" id="vcn:VOLCADRAFT_95278"/>
<keyword evidence="2" id="KW-1185">Reference proteome</keyword>
<protein>
    <submittedName>
        <fullName evidence="1">Uncharacterized protein</fullName>
    </submittedName>
</protein>
<gene>
    <name evidence="1" type="ORF">VOLCADRAFT_95278</name>
</gene>
<evidence type="ECO:0000313" key="2">
    <source>
        <dbReference type="Proteomes" id="UP000001058"/>
    </source>
</evidence>
<dbReference type="AlphaFoldDB" id="D8U728"/>
<dbReference type="InParanoid" id="D8U728"/>
<sequence length="330" mass="36372">MNQRGLRSQALVDAATCGILRGFLAVRGSAVRCGVDLATLLAAERILVSRQHATLSFLEQELGIMCGAFEKLSSESMEALVLVLDSARFVLQRAAARHKSPAEAPPYKERVMHLWRTFLIDLYSLTRRGGPPFAELSLVSLHPSPSHSLPTYSTPDVSKPRGLFTRGVKRDGERTYPSDSQGVGALAPIWPSLKSAVQLGLSDAAFLALCVFGLHRCTHLAEADGKRLSVHDHLSHWSRTGQRHVLLTSYQKHALVTGGIEIRRACTDVIKVPLGKWNLVEVPWEHRKGRIDYHGDASQPFGRIMLQIPHSNVLPPRTESTLMCISILAM</sequence>
<name>D8U728_VOLCA</name>
<reference evidence="1 2" key="1">
    <citation type="journal article" date="2010" name="Science">
        <title>Genomic analysis of organismal complexity in the multicellular green alga Volvox carteri.</title>
        <authorList>
            <person name="Prochnik S.E."/>
            <person name="Umen J."/>
            <person name="Nedelcu A.M."/>
            <person name="Hallmann A."/>
            <person name="Miller S.M."/>
            <person name="Nishii I."/>
            <person name="Ferris P."/>
            <person name="Kuo A."/>
            <person name="Mitros T."/>
            <person name="Fritz-Laylin L.K."/>
            <person name="Hellsten U."/>
            <person name="Chapman J."/>
            <person name="Simakov O."/>
            <person name="Rensing S.A."/>
            <person name="Terry A."/>
            <person name="Pangilinan J."/>
            <person name="Kapitonov V."/>
            <person name="Jurka J."/>
            <person name="Salamov A."/>
            <person name="Shapiro H."/>
            <person name="Schmutz J."/>
            <person name="Grimwood J."/>
            <person name="Lindquist E."/>
            <person name="Lucas S."/>
            <person name="Grigoriev I.V."/>
            <person name="Schmitt R."/>
            <person name="Kirk D."/>
            <person name="Rokhsar D.S."/>
        </authorList>
    </citation>
    <scope>NUCLEOTIDE SEQUENCE [LARGE SCALE GENOMIC DNA]</scope>
    <source>
        <strain evidence="2">f. Nagariensis / Eve</strain>
    </source>
</reference>
<dbReference type="Proteomes" id="UP000001058">
    <property type="component" value="Unassembled WGS sequence"/>
</dbReference>
<dbReference type="GeneID" id="9624616"/>
<evidence type="ECO:0000313" key="1">
    <source>
        <dbReference type="EMBL" id="EFJ44356.1"/>
    </source>
</evidence>
<dbReference type="RefSeq" id="XP_002954463.1">
    <property type="nucleotide sequence ID" value="XM_002954417.1"/>
</dbReference>